<evidence type="ECO:0000256" key="8">
    <source>
        <dbReference type="SAM" id="Phobius"/>
    </source>
</evidence>
<dbReference type="OrthoDB" id="9787346at2"/>
<dbReference type="InterPro" id="IPR003689">
    <property type="entry name" value="ZIP"/>
</dbReference>
<feature type="transmembrane region" description="Helical" evidence="8">
    <location>
        <begin position="43"/>
        <end position="61"/>
    </location>
</feature>
<feature type="transmembrane region" description="Helical" evidence="8">
    <location>
        <begin position="209"/>
        <end position="226"/>
    </location>
</feature>
<evidence type="ECO:0000313" key="9">
    <source>
        <dbReference type="EMBL" id="QCF24623.1"/>
    </source>
</evidence>
<keyword evidence="3" id="KW-1003">Cell membrane</keyword>
<evidence type="ECO:0000313" key="10">
    <source>
        <dbReference type="Proteomes" id="UP000298049"/>
    </source>
</evidence>
<dbReference type="AlphaFoldDB" id="A0A4P7XDL3"/>
<comment type="subcellular location">
    <subcellularLocation>
        <location evidence="1">Cell membrane</location>
        <topology evidence="1">Multi-pass membrane protein</topology>
    </subcellularLocation>
</comment>
<evidence type="ECO:0000256" key="6">
    <source>
        <dbReference type="ARBA" id="ARBA00022989"/>
    </source>
</evidence>
<comment type="similarity">
    <text evidence="2">Belongs to the ZIP transporter (TC 2.A.5) family.</text>
</comment>
<name>A0A4P7XDL3_9ALTE</name>
<feature type="transmembrane region" description="Helical" evidence="8">
    <location>
        <begin position="119"/>
        <end position="143"/>
    </location>
</feature>
<keyword evidence="6 8" id="KW-1133">Transmembrane helix</keyword>
<feature type="transmembrane region" description="Helical" evidence="8">
    <location>
        <begin position="181"/>
        <end position="203"/>
    </location>
</feature>
<evidence type="ECO:0000256" key="2">
    <source>
        <dbReference type="ARBA" id="ARBA00006939"/>
    </source>
</evidence>
<evidence type="ECO:0000256" key="5">
    <source>
        <dbReference type="ARBA" id="ARBA00022833"/>
    </source>
</evidence>
<proteinExistence type="inferred from homology"/>
<dbReference type="RefSeq" id="WP_136546008.1">
    <property type="nucleotide sequence ID" value="NZ_CP031093.1"/>
</dbReference>
<keyword evidence="5" id="KW-0862">Zinc</keyword>
<accession>A0A4P7XDL3</accession>
<evidence type="ECO:0000256" key="4">
    <source>
        <dbReference type="ARBA" id="ARBA00022692"/>
    </source>
</evidence>
<keyword evidence="7 8" id="KW-0472">Membrane</keyword>
<sequence length="261" mass="27112">MLEGWNLIVLGATASLVAGMGTGLGALGVFFVTSLSSRLEDGLLSAAAGVMLAASFFSLLLPGIEYGEQLTGTAWLAVLIVAVGLIMGALALYILHQNLPHEHFISGPDGPSPERIRRIWLFIFAIALHNFPEGMAVGVGFAGGNVGNGLALAAGIGLQNIPEGLAVAVSLLAIGHSRTQAFGIALLTGLVEPFGGLFGSSMVWLAQPLMPWTLGFAAGAMLFIISDEIIPETHRGDYKTLATFSLMAGFVVMMFLDATLG</sequence>
<gene>
    <name evidence="9" type="ORF">soil367_00890</name>
</gene>
<keyword evidence="10" id="KW-1185">Reference proteome</keyword>
<dbReference type="Proteomes" id="UP000298049">
    <property type="component" value="Chromosome"/>
</dbReference>
<dbReference type="KEGG" id="hmi:soil367_00890"/>
<feature type="transmembrane region" description="Helical" evidence="8">
    <location>
        <begin position="73"/>
        <end position="95"/>
    </location>
</feature>
<evidence type="ECO:0000256" key="3">
    <source>
        <dbReference type="ARBA" id="ARBA00022475"/>
    </source>
</evidence>
<dbReference type="EMBL" id="CP031093">
    <property type="protein sequence ID" value="QCF24623.1"/>
    <property type="molecule type" value="Genomic_DNA"/>
</dbReference>
<organism evidence="9 10">
    <name type="scientific">Hydrocarboniclastica marina</name>
    <dbReference type="NCBI Taxonomy" id="2259620"/>
    <lineage>
        <taxon>Bacteria</taxon>
        <taxon>Pseudomonadati</taxon>
        <taxon>Pseudomonadota</taxon>
        <taxon>Gammaproteobacteria</taxon>
        <taxon>Alteromonadales</taxon>
        <taxon>Alteromonadaceae</taxon>
        <taxon>Hydrocarboniclastica</taxon>
    </lineage>
</organism>
<dbReference type="Pfam" id="PF02535">
    <property type="entry name" value="Zip"/>
    <property type="match status" value="1"/>
</dbReference>
<dbReference type="PANTHER" id="PTHR11040">
    <property type="entry name" value="ZINC/IRON TRANSPORTER"/>
    <property type="match status" value="1"/>
</dbReference>
<evidence type="ECO:0000256" key="1">
    <source>
        <dbReference type="ARBA" id="ARBA00004651"/>
    </source>
</evidence>
<protein>
    <submittedName>
        <fullName evidence="9">ZIP family metal transporter</fullName>
    </submittedName>
</protein>
<feature type="transmembrane region" description="Helical" evidence="8">
    <location>
        <begin position="238"/>
        <end position="256"/>
    </location>
</feature>
<feature type="transmembrane region" description="Helical" evidence="8">
    <location>
        <begin position="6"/>
        <end position="31"/>
    </location>
</feature>
<feature type="transmembrane region" description="Helical" evidence="8">
    <location>
        <begin position="149"/>
        <end position="174"/>
    </location>
</feature>
<dbReference type="GO" id="GO:0005385">
    <property type="term" value="F:zinc ion transmembrane transporter activity"/>
    <property type="evidence" value="ECO:0007669"/>
    <property type="project" value="TreeGrafter"/>
</dbReference>
<evidence type="ECO:0000256" key="7">
    <source>
        <dbReference type="ARBA" id="ARBA00023136"/>
    </source>
</evidence>
<reference evidence="9 10" key="1">
    <citation type="submission" date="2018-07" db="EMBL/GenBank/DDBJ databases">
        <title>Marsedoiliclastica nanhaica gen. nov. sp. nov., a novel marine hydrocarbonoclastic bacterium isolated from an in-situ enriched hydrocarbon-degrading consortium in deep-sea sediment.</title>
        <authorList>
            <person name="Dong C."/>
            <person name="Ma T."/>
            <person name="Liu R."/>
            <person name="Shao Z."/>
        </authorList>
    </citation>
    <scope>NUCLEOTIDE SEQUENCE [LARGE SCALE GENOMIC DNA]</scope>
    <source>
        <strain evidence="10">soil36-7</strain>
    </source>
</reference>
<keyword evidence="4 8" id="KW-0812">Transmembrane</keyword>
<dbReference type="PANTHER" id="PTHR11040:SF211">
    <property type="entry name" value="ZINC TRANSPORTER ZIP11"/>
    <property type="match status" value="1"/>
</dbReference>
<dbReference type="GO" id="GO:0005886">
    <property type="term" value="C:plasma membrane"/>
    <property type="evidence" value="ECO:0007669"/>
    <property type="project" value="UniProtKB-SubCell"/>
</dbReference>